<keyword evidence="3" id="KW-1185">Reference proteome</keyword>
<protein>
    <recommendedName>
        <fullName evidence="4">Lipoprotein</fullName>
    </recommendedName>
</protein>
<accession>A0ABW6DMS3</accession>
<comment type="caution">
    <text evidence="2">The sequence shown here is derived from an EMBL/GenBank/DDBJ whole genome shotgun (WGS) entry which is preliminary data.</text>
</comment>
<dbReference type="Proteomes" id="UP001598019">
    <property type="component" value="Unassembled WGS sequence"/>
</dbReference>
<name>A0ABW6DMS3_9BACT</name>
<gene>
    <name evidence="2" type="ORF">SKC37_09195</name>
</gene>
<sequence>MKKIVTILVACLFILTSCSKSDTPSVSVKEATEIFKNLKQVQPINVAIASIDDVEKIVCLAKKSGPESDPYSDKYIIYLLTKFADTWRVESEKEIISLEFEMISFEKNFEIIELDNKAYLYFIYSTGPVGNAISYVDYNFSLVSLKDLTISELVYQELGDESDFINIEDFKDKPTVLKYLEERAAKSEFIKKPSGVELDVNNPVNFEKKWKIDNANISTVWEGNTAINNNIKVTYYPENIFPDEKNSSFSKIENETYLIISMFRNDVLGYDKVKKKYFPIWVESCSHGCNKEIEFIDNNKLKITYSESQNETIIVDLKTMDFEINK</sequence>
<dbReference type="RefSeq" id="WP_377981191.1">
    <property type="nucleotide sequence ID" value="NZ_JBBKXX010000003.1"/>
</dbReference>
<keyword evidence="1" id="KW-0732">Signal</keyword>
<dbReference type="EMBL" id="JBBKXX010000003">
    <property type="protein sequence ID" value="MFD3408829.1"/>
    <property type="molecule type" value="Genomic_DNA"/>
</dbReference>
<evidence type="ECO:0008006" key="4">
    <source>
        <dbReference type="Google" id="ProtNLM"/>
    </source>
</evidence>
<proteinExistence type="predicted"/>
<evidence type="ECO:0000313" key="3">
    <source>
        <dbReference type="Proteomes" id="UP001598019"/>
    </source>
</evidence>
<organism evidence="2 3">
    <name type="scientific">Aquirufa esocilacus</name>
    <dbReference type="NCBI Taxonomy" id="3096513"/>
    <lineage>
        <taxon>Bacteria</taxon>
        <taxon>Pseudomonadati</taxon>
        <taxon>Bacteroidota</taxon>
        <taxon>Cytophagia</taxon>
        <taxon>Cytophagales</taxon>
        <taxon>Flectobacillaceae</taxon>
        <taxon>Aquirufa</taxon>
    </lineage>
</organism>
<feature type="chain" id="PRO_5045222862" description="Lipoprotein" evidence="1">
    <location>
        <begin position="22"/>
        <end position="326"/>
    </location>
</feature>
<feature type="signal peptide" evidence="1">
    <location>
        <begin position="1"/>
        <end position="21"/>
    </location>
</feature>
<evidence type="ECO:0000256" key="1">
    <source>
        <dbReference type="SAM" id="SignalP"/>
    </source>
</evidence>
<dbReference type="PROSITE" id="PS51257">
    <property type="entry name" value="PROKAR_LIPOPROTEIN"/>
    <property type="match status" value="1"/>
</dbReference>
<evidence type="ECO:0000313" key="2">
    <source>
        <dbReference type="EMBL" id="MFD3408829.1"/>
    </source>
</evidence>
<reference evidence="2 3" key="1">
    <citation type="submission" date="2024-03" db="EMBL/GenBank/DDBJ databases">
        <title>Aquirufa genome sequencing.</title>
        <authorList>
            <person name="Pitt A."/>
            <person name="Hahn M.W."/>
        </authorList>
    </citation>
    <scope>NUCLEOTIDE SEQUENCE [LARGE SCALE GENOMIC DNA]</scope>
    <source>
        <strain evidence="2 3">HETE-83D</strain>
    </source>
</reference>